<keyword evidence="1" id="KW-0808">Transferase</keyword>
<evidence type="ECO:0000256" key="1">
    <source>
        <dbReference type="ARBA" id="ARBA00022679"/>
    </source>
</evidence>
<feature type="domain" description="N-acetyltransferase" evidence="3">
    <location>
        <begin position="5"/>
        <end position="176"/>
    </location>
</feature>
<dbReference type="InterPro" id="IPR016181">
    <property type="entry name" value="Acyl_CoA_acyltransferase"/>
</dbReference>
<keyword evidence="4" id="KW-0689">Ribosomal protein</keyword>
<dbReference type="PROSITE" id="PS51186">
    <property type="entry name" value="GNAT"/>
    <property type="match status" value="1"/>
</dbReference>
<dbReference type="PANTHER" id="PTHR42919:SF8">
    <property type="entry name" value="N-ALPHA-ACETYLTRANSFERASE 50"/>
    <property type="match status" value="1"/>
</dbReference>
<evidence type="ECO:0000313" key="6">
    <source>
        <dbReference type="Proteomes" id="UP000183788"/>
    </source>
</evidence>
<accession>A0A1K1NTE9</accession>
<evidence type="ECO:0000313" key="4">
    <source>
        <dbReference type="EMBL" id="SFW38760.1"/>
    </source>
</evidence>
<evidence type="ECO:0000259" key="3">
    <source>
        <dbReference type="PROSITE" id="PS51186"/>
    </source>
</evidence>
<organism evidence="4 6">
    <name type="scientific">Chitinophaga sancti</name>
    <dbReference type="NCBI Taxonomy" id="1004"/>
    <lineage>
        <taxon>Bacteria</taxon>
        <taxon>Pseudomonadati</taxon>
        <taxon>Bacteroidota</taxon>
        <taxon>Chitinophagia</taxon>
        <taxon>Chitinophagales</taxon>
        <taxon>Chitinophagaceae</taxon>
        <taxon>Chitinophaga</taxon>
    </lineage>
</organism>
<reference evidence="5 7" key="2">
    <citation type="submission" date="2023-11" db="EMBL/GenBank/DDBJ databases">
        <title>MicrobeMod: A computational toolkit for identifying prokaryotic methylation and restriction-modification with nanopore sequencing.</title>
        <authorList>
            <person name="Crits-Christoph A."/>
            <person name="Kang S.C."/>
            <person name="Lee H."/>
            <person name="Ostrov N."/>
        </authorList>
    </citation>
    <scope>NUCLEOTIDE SEQUENCE [LARGE SCALE GENOMIC DNA]</scope>
    <source>
        <strain evidence="5 7">ATCC 23090</strain>
    </source>
</reference>
<evidence type="ECO:0000313" key="7">
    <source>
        <dbReference type="Proteomes" id="UP001326715"/>
    </source>
</evidence>
<dbReference type="Gene3D" id="3.40.630.30">
    <property type="match status" value="1"/>
</dbReference>
<dbReference type="RefSeq" id="WP_072358456.1">
    <property type="nucleotide sequence ID" value="NZ_CBHWAX010000008.1"/>
</dbReference>
<dbReference type="GO" id="GO:0005840">
    <property type="term" value="C:ribosome"/>
    <property type="evidence" value="ECO:0007669"/>
    <property type="project" value="UniProtKB-KW"/>
</dbReference>
<dbReference type="GO" id="GO:0016747">
    <property type="term" value="F:acyltransferase activity, transferring groups other than amino-acyl groups"/>
    <property type="evidence" value="ECO:0007669"/>
    <property type="project" value="InterPro"/>
</dbReference>
<keyword evidence="2" id="KW-0012">Acyltransferase</keyword>
<dbReference type="Pfam" id="PF00583">
    <property type="entry name" value="Acetyltransf_1"/>
    <property type="match status" value="1"/>
</dbReference>
<dbReference type="SUPFAM" id="SSF55729">
    <property type="entry name" value="Acyl-CoA N-acyltransferases (Nat)"/>
    <property type="match status" value="1"/>
</dbReference>
<sequence length="176" mass="20443">MDTSLHVVPVSTELMDLLVMLEQRTFTETFVHQYNPADFNTFMEEKKSRKALTAEMSAPGCLYYILYEGTSPAGFLKLNLHKQPDHHDPLDPAPVMELEKIYVLKAFQGMKAGQFLLDYALEVAAQHNIKTIWLGVWEYNTKAYQFYEKNGFEKFGSHIFKLGQQEDTDWLLRKQL</sequence>
<name>A0A1K1NTE9_9BACT</name>
<dbReference type="InterPro" id="IPR051556">
    <property type="entry name" value="N-term/lysine_N-AcTrnsfr"/>
</dbReference>
<reference evidence="4 6" key="1">
    <citation type="submission" date="2016-11" db="EMBL/GenBank/DDBJ databases">
        <authorList>
            <person name="Jaros S."/>
            <person name="Januszkiewicz K."/>
            <person name="Wedrychowicz H."/>
        </authorList>
    </citation>
    <scope>NUCLEOTIDE SEQUENCE [LARGE SCALE GENOMIC DNA]</scope>
    <source>
        <strain evidence="4 6">DSM 784</strain>
    </source>
</reference>
<dbReference type="CDD" id="cd04301">
    <property type="entry name" value="NAT_SF"/>
    <property type="match status" value="1"/>
</dbReference>
<evidence type="ECO:0000313" key="5">
    <source>
        <dbReference type="EMBL" id="WQG87693.1"/>
    </source>
</evidence>
<evidence type="ECO:0000256" key="2">
    <source>
        <dbReference type="ARBA" id="ARBA00023315"/>
    </source>
</evidence>
<keyword evidence="7" id="KW-1185">Reference proteome</keyword>
<dbReference type="OrthoDB" id="7205533at2"/>
<dbReference type="Proteomes" id="UP001326715">
    <property type="component" value="Chromosome"/>
</dbReference>
<dbReference type="PANTHER" id="PTHR42919">
    <property type="entry name" value="N-ALPHA-ACETYLTRANSFERASE"/>
    <property type="match status" value="1"/>
</dbReference>
<dbReference type="InterPro" id="IPR000182">
    <property type="entry name" value="GNAT_dom"/>
</dbReference>
<dbReference type="EMBL" id="CP140154">
    <property type="protein sequence ID" value="WQG87693.1"/>
    <property type="molecule type" value="Genomic_DNA"/>
</dbReference>
<proteinExistence type="predicted"/>
<dbReference type="EMBL" id="FPIZ01000004">
    <property type="protein sequence ID" value="SFW38760.1"/>
    <property type="molecule type" value="Genomic_DNA"/>
</dbReference>
<dbReference type="Proteomes" id="UP000183788">
    <property type="component" value="Unassembled WGS sequence"/>
</dbReference>
<dbReference type="AlphaFoldDB" id="A0A1K1NTE9"/>
<dbReference type="STRING" id="1004.SAMN05661012_01474"/>
<gene>
    <name evidence="4" type="ORF">SAMN05661012_01474</name>
    <name evidence="5" type="ORF">SR876_22455</name>
</gene>
<protein>
    <submittedName>
        <fullName evidence="5">GNAT family N-acetyltransferase</fullName>
    </submittedName>
    <submittedName>
        <fullName evidence="4">Ribosomal protein S18 acetylase RimI</fullName>
    </submittedName>
</protein>
<keyword evidence="4" id="KW-0687">Ribonucleoprotein</keyword>